<evidence type="ECO:0000313" key="4">
    <source>
        <dbReference type="Proteomes" id="UP000484255"/>
    </source>
</evidence>
<evidence type="ECO:0000259" key="2">
    <source>
        <dbReference type="Pfam" id="PF19190"/>
    </source>
</evidence>
<evidence type="ECO:0000256" key="1">
    <source>
        <dbReference type="SAM" id="MobiDB-lite"/>
    </source>
</evidence>
<proteinExistence type="predicted"/>
<reference evidence="3 4" key="1">
    <citation type="submission" date="2020-02" db="EMBL/GenBank/DDBJ databases">
        <title>Ideonella bacterium strain TBM-1.</title>
        <authorList>
            <person name="Chen W.-M."/>
        </authorList>
    </citation>
    <scope>NUCLEOTIDE SEQUENCE [LARGE SCALE GENOMIC DNA]</scope>
    <source>
        <strain evidence="3 4">TBM-1</strain>
    </source>
</reference>
<feature type="region of interest" description="Disordered" evidence="1">
    <location>
        <begin position="1"/>
        <end position="37"/>
    </location>
</feature>
<comment type="caution">
    <text evidence="3">The sequence shown here is derived from an EMBL/GenBank/DDBJ whole genome shotgun (WGS) entry which is preliminary data.</text>
</comment>
<keyword evidence="4" id="KW-1185">Reference proteome</keyword>
<dbReference type="Pfam" id="PF19190">
    <property type="entry name" value="BACON_2"/>
    <property type="match status" value="1"/>
</dbReference>
<name>A0A7C9PK36_9BURK</name>
<dbReference type="EMBL" id="JAAGOH010000043">
    <property type="protein sequence ID" value="NDY93669.1"/>
    <property type="molecule type" value="Genomic_DNA"/>
</dbReference>
<dbReference type="SUPFAM" id="SSF50969">
    <property type="entry name" value="YVTN repeat-like/Quinoprotein amine dehydrogenase"/>
    <property type="match status" value="1"/>
</dbReference>
<dbReference type="InterPro" id="IPR015943">
    <property type="entry name" value="WD40/YVTN_repeat-like_dom_sf"/>
</dbReference>
<dbReference type="RefSeq" id="WP_163459698.1">
    <property type="nucleotide sequence ID" value="NZ_JAAGOH010000043.1"/>
</dbReference>
<dbReference type="InterPro" id="IPR011044">
    <property type="entry name" value="Quino_amine_DH_bsu"/>
</dbReference>
<gene>
    <name evidence="3" type="ORF">G3A44_20980</name>
</gene>
<feature type="domain" description="BACON" evidence="2">
    <location>
        <begin position="321"/>
        <end position="363"/>
    </location>
</feature>
<accession>A0A7C9PK36</accession>
<dbReference type="InterPro" id="IPR024361">
    <property type="entry name" value="BACON"/>
</dbReference>
<dbReference type="Proteomes" id="UP000484255">
    <property type="component" value="Unassembled WGS sequence"/>
</dbReference>
<evidence type="ECO:0000313" key="3">
    <source>
        <dbReference type="EMBL" id="NDY93669.1"/>
    </source>
</evidence>
<dbReference type="AlphaFoldDB" id="A0A7C9PK36"/>
<dbReference type="Gene3D" id="2.130.10.10">
    <property type="entry name" value="YVTN repeat-like/Quinoprotein amine dehydrogenase"/>
    <property type="match status" value="2"/>
</dbReference>
<sequence>MPGAAGRQNGAEPPQRGGNPMQSVTVDVRGPTGTWTATPSADWVRVATGHGSLPGQMALTLATADLPEGRHSAQVLVRASDDQTVSIPVSVEVLPAQFVLTSGSPSFTAVNGSPIPAQRLGFEVNNGVPSAWTASTTADWLLASPTSGTTPGAVWLQPDPTRGALAAGGHDARVLLHGAGLPTLSVNARMTLWPATLTAATRAVTLGGDRGRDLSARTVHISLNTGATAWPFTLSGLPDWLATSTPSGTVSQAGTTLSFTPRADVAPSGSSSATVTVTAQVNGDTVTLPLTVNLNLDARRLLPSRWGVGLGSTPAGAVLSRQLTVADNLGGDLGWTATSSAPWLQVTASGRTGSGGTPLVLTADPSAVPAGELQDATVTLSSPLAGVAPAVVRVSFWKDTTAPTTVTRQSLPAAYARLVADPRRPYLYAHTGGTAIDIFHAYTAAKIGTVSGVGNALGDMAVSPDGQTLYVMDTTTQSLVVVDLVTRRRSGRWSLSSAIYEGLTVVRPNGVDLVLVGGDGTGYVDGRRVLPLYSGPMGSKLTAADDGQQVFSLGARYVLDHSAMGGGMVFSTVGAYLNTASRGNLRDLAVSPDGTRAYSASGGGVYAGSGGGGLYTCGITDGADGHYIGALPGNQAYPNNVAVTAGGRVLCGFDAYYDNTDLNLYSATGALLRSFRAAPGWDRLVGNSVVILPDGLMAAGLASEGRLLVRVPLGGP</sequence>
<organism evidence="3 4">
    <name type="scientific">Ideonella livida</name>
    <dbReference type="NCBI Taxonomy" id="2707176"/>
    <lineage>
        <taxon>Bacteria</taxon>
        <taxon>Pseudomonadati</taxon>
        <taxon>Pseudomonadota</taxon>
        <taxon>Betaproteobacteria</taxon>
        <taxon>Burkholderiales</taxon>
        <taxon>Sphaerotilaceae</taxon>
        <taxon>Ideonella</taxon>
    </lineage>
</organism>
<protein>
    <recommendedName>
        <fullName evidence="2">BACON domain-containing protein</fullName>
    </recommendedName>
</protein>